<gene>
    <name evidence="2" type="ORF">PGTUg99_033160</name>
</gene>
<reference evidence="2 3" key="1">
    <citation type="submission" date="2019-05" db="EMBL/GenBank/DDBJ databases">
        <title>Emergence of the Ug99 lineage of the wheat stem rust pathogen through somatic hybridization.</title>
        <authorList>
            <person name="Li F."/>
            <person name="Upadhyaya N.M."/>
            <person name="Sperschneider J."/>
            <person name="Matny O."/>
            <person name="Nguyen-Phuc H."/>
            <person name="Mago R."/>
            <person name="Raley C."/>
            <person name="Miller M.E."/>
            <person name="Silverstein K.A.T."/>
            <person name="Henningsen E."/>
            <person name="Hirsch C.D."/>
            <person name="Visser B."/>
            <person name="Pretorius Z.A."/>
            <person name="Steffenson B.J."/>
            <person name="Schwessinger B."/>
            <person name="Dodds P.N."/>
            <person name="Figueroa M."/>
        </authorList>
    </citation>
    <scope>NUCLEOTIDE SEQUENCE [LARGE SCALE GENOMIC DNA]</scope>
    <source>
        <strain evidence="2 3">Ug99</strain>
    </source>
</reference>
<dbReference type="Proteomes" id="UP000325313">
    <property type="component" value="Unassembled WGS sequence"/>
</dbReference>
<sequence length="99" mass="11029">MKRLMDAMIYCPLDTLQPKVSNGHTKITVHGILQPEYPMDSLSGYYCASNGHSGSRSVHRMCIPSKSNSSIDYNETTPEHPKTTQNHPDPPQDHPNPPT</sequence>
<protein>
    <submittedName>
        <fullName evidence="2">Uncharacterized protein</fullName>
    </submittedName>
</protein>
<evidence type="ECO:0000256" key="1">
    <source>
        <dbReference type="SAM" id="MobiDB-lite"/>
    </source>
</evidence>
<dbReference type="EMBL" id="VDEP01000337">
    <property type="protein sequence ID" value="KAA1102705.1"/>
    <property type="molecule type" value="Genomic_DNA"/>
</dbReference>
<evidence type="ECO:0000313" key="3">
    <source>
        <dbReference type="Proteomes" id="UP000325313"/>
    </source>
</evidence>
<evidence type="ECO:0000313" key="2">
    <source>
        <dbReference type="EMBL" id="KAA1102705.1"/>
    </source>
</evidence>
<comment type="caution">
    <text evidence="2">The sequence shown here is derived from an EMBL/GenBank/DDBJ whole genome shotgun (WGS) entry which is preliminary data.</text>
</comment>
<proteinExistence type="predicted"/>
<accession>A0A5B0PM44</accession>
<name>A0A5B0PM44_PUCGR</name>
<feature type="compositionally biased region" description="Polar residues" evidence="1">
    <location>
        <begin position="65"/>
        <end position="76"/>
    </location>
</feature>
<organism evidence="2 3">
    <name type="scientific">Puccinia graminis f. sp. tritici</name>
    <dbReference type="NCBI Taxonomy" id="56615"/>
    <lineage>
        <taxon>Eukaryota</taxon>
        <taxon>Fungi</taxon>
        <taxon>Dikarya</taxon>
        <taxon>Basidiomycota</taxon>
        <taxon>Pucciniomycotina</taxon>
        <taxon>Pucciniomycetes</taxon>
        <taxon>Pucciniales</taxon>
        <taxon>Pucciniaceae</taxon>
        <taxon>Puccinia</taxon>
    </lineage>
</organism>
<feature type="region of interest" description="Disordered" evidence="1">
    <location>
        <begin position="57"/>
        <end position="99"/>
    </location>
</feature>
<dbReference type="AlphaFoldDB" id="A0A5B0PM44"/>